<evidence type="ECO:0000313" key="1">
    <source>
        <dbReference type="EMBL" id="KGE88488.1"/>
    </source>
</evidence>
<keyword evidence="2" id="KW-1185">Reference proteome</keyword>
<dbReference type="AlphaFoldDB" id="A0A098SA10"/>
<comment type="caution">
    <text evidence="1">The sequence shown here is derived from an EMBL/GenBank/DDBJ whole genome shotgun (WGS) entry which is preliminary data.</text>
</comment>
<protein>
    <recommendedName>
        <fullName evidence="3">DUF481 domain-containing protein</fullName>
    </recommendedName>
</protein>
<evidence type="ECO:0008006" key="3">
    <source>
        <dbReference type="Google" id="ProtNLM"/>
    </source>
</evidence>
<dbReference type="OrthoDB" id="1489343at2"/>
<dbReference type="RefSeq" id="WP_044218028.1">
    <property type="nucleotide sequence ID" value="NZ_JBKAGJ010000006.1"/>
</dbReference>
<reference evidence="1 2" key="1">
    <citation type="journal article" date="2014" name="Int. J. Syst. Evol. Microbiol.">
        <title>Phaeodactylibacter xiamenensis gen. nov., sp. nov., a member of the family Saprospiraceae isolated from the marine alga Phaeodactylum tricornutum.</title>
        <authorList>
            <person name="Chen Z.Jr."/>
            <person name="Lei X."/>
            <person name="Lai Q."/>
            <person name="Li Y."/>
            <person name="Zhang B."/>
            <person name="Zhang J."/>
            <person name="Zhang H."/>
            <person name="Yang L."/>
            <person name="Zheng W."/>
            <person name="Tian Y."/>
            <person name="Yu Z."/>
            <person name="Xu H.Jr."/>
            <person name="Zheng T."/>
        </authorList>
    </citation>
    <scope>NUCLEOTIDE SEQUENCE [LARGE SCALE GENOMIC DNA]</scope>
    <source>
        <strain evidence="1 2">KD52</strain>
    </source>
</reference>
<name>A0A098SA10_9BACT</name>
<evidence type="ECO:0000313" key="2">
    <source>
        <dbReference type="Proteomes" id="UP000029736"/>
    </source>
</evidence>
<dbReference type="Proteomes" id="UP000029736">
    <property type="component" value="Unassembled WGS sequence"/>
</dbReference>
<dbReference type="EMBL" id="JPOS01000018">
    <property type="protein sequence ID" value="KGE88488.1"/>
    <property type="molecule type" value="Genomic_DNA"/>
</dbReference>
<organism evidence="1 2">
    <name type="scientific">Phaeodactylibacter xiamenensis</name>
    <dbReference type="NCBI Taxonomy" id="1524460"/>
    <lineage>
        <taxon>Bacteria</taxon>
        <taxon>Pseudomonadati</taxon>
        <taxon>Bacteroidota</taxon>
        <taxon>Saprospiria</taxon>
        <taxon>Saprospirales</taxon>
        <taxon>Haliscomenobacteraceae</taxon>
        <taxon>Phaeodactylibacter</taxon>
    </lineage>
</organism>
<sequence>MQDNRTAETTHIFKIFGRAYPKPNFLLALLCLAFVIPSVLPGQSQDRLKLFIDCNCDRNYLVQEITYLDHVRDQGQANIQLFIFDIWTGAGGRSFTLNFKGQGAFEGLEQELKFESNPNMTNSEVRDGLLRTVNQGLLHYLVNSELASHIDFQVNVPEGTGTAGAEENKDPWNYWIFEVSGNGRLYKESSREEFSVDLGVDIDRVTDAWRVRIDGQVSHAENQFESDDEMLVSVRKWKVLSGSIVKSITDHWSTGVFSGIRQSTFNNIAQAYNFHPALEYNIFPYEEVLRREITFAYRIGFQHQQYFERTVFGQIEENLLNHSLDIQLRFRQPWGDIFTTLQASSFLHDMSKNRVEFDNWIAVRLYEGLALRFSANFDLVSDQINLPEGDTSVEDILLQQRQIATDFAASTGLGLSYTFGSTLNNIVNTRL</sequence>
<proteinExistence type="predicted"/>
<gene>
    <name evidence="1" type="ORF">IX84_07285</name>
</gene>
<accession>A0A098SA10</accession>